<accession>A0A9E6ZFU5</accession>
<sequence length="51" mass="6269">MLNEGHAEQKVYLEWDTAGFWLHYRRLEKGRFQWPEKAVGETVTIHRRELR</sequence>
<evidence type="ECO:0000313" key="1">
    <source>
        <dbReference type="EMBL" id="UNO47358.1"/>
    </source>
</evidence>
<name>T0D7J1_ALIAG</name>
<dbReference type="RefSeq" id="WP_021296775.1">
    <property type="nucleotide sequence ID" value="NZ_AURB01000134.1"/>
</dbReference>
<dbReference type="Proteomes" id="UP000829401">
    <property type="component" value="Chromosome"/>
</dbReference>
<gene>
    <name evidence="1" type="ORF">K1I37_11525</name>
</gene>
<dbReference type="KEGG" id="aaco:K1I37_11525"/>
<proteinExistence type="predicted"/>
<keyword evidence="2" id="KW-1185">Reference proteome</keyword>
<dbReference type="OrthoDB" id="4956084at2"/>
<dbReference type="InterPro" id="IPR008878">
    <property type="entry name" value="Transposase_IS66_Orf2"/>
</dbReference>
<reference evidence="2" key="1">
    <citation type="journal article" date="2022" name="G3 (Bethesda)">
        <title>Unveiling the complete genome sequence of Alicyclobacillus acidoterrestris DSM 3922T, a taint-producing strain.</title>
        <authorList>
            <person name="Leonardo I.C."/>
            <person name="Barreto Crespo M.T."/>
            <person name="Gaspar F.B."/>
        </authorList>
    </citation>
    <scope>NUCLEOTIDE SEQUENCE [LARGE SCALE GENOMIC DNA]</scope>
    <source>
        <strain evidence="2">DSM 3922</strain>
    </source>
</reference>
<evidence type="ECO:0000313" key="2">
    <source>
        <dbReference type="Proteomes" id="UP000829401"/>
    </source>
</evidence>
<dbReference type="AlphaFoldDB" id="T0D7J1"/>
<accession>T0D7J1</accession>
<dbReference type="EMBL" id="CP080467">
    <property type="protein sequence ID" value="UNO47358.1"/>
    <property type="molecule type" value="Genomic_DNA"/>
</dbReference>
<protein>
    <submittedName>
        <fullName evidence="1">Transposase</fullName>
    </submittedName>
</protein>
<dbReference type="Pfam" id="PF05717">
    <property type="entry name" value="TnpB_IS66"/>
    <property type="match status" value="1"/>
</dbReference>
<organism evidence="1 2">
    <name type="scientific">Alicyclobacillus acidoterrestris (strain ATCC 49025 / DSM 3922 / CIP 106132 / NCIMB 13137 / GD3B)</name>
    <dbReference type="NCBI Taxonomy" id="1356854"/>
    <lineage>
        <taxon>Bacteria</taxon>
        <taxon>Bacillati</taxon>
        <taxon>Bacillota</taxon>
        <taxon>Bacilli</taxon>
        <taxon>Bacillales</taxon>
        <taxon>Alicyclobacillaceae</taxon>
        <taxon>Alicyclobacillus</taxon>
    </lineage>
</organism>